<gene>
    <name evidence="1" type="ORF">NITHO_2310022</name>
</gene>
<evidence type="ECO:0000313" key="1">
    <source>
        <dbReference type="EMBL" id="CCF83479.1"/>
    </source>
</evidence>
<dbReference type="RefSeq" id="WP_008476671.1">
    <property type="nucleotide sequence ID" value="NZ_CAGS01000148.1"/>
</dbReference>
<dbReference type="Proteomes" id="UP000004221">
    <property type="component" value="Unassembled WGS sequence"/>
</dbReference>
<dbReference type="OrthoDB" id="2939440at2"/>
<keyword evidence="2" id="KW-1185">Reference proteome</keyword>
<name>I4EFL7_9BACT</name>
<accession>I4EFL7</accession>
<evidence type="ECO:0008006" key="3">
    <source>
        <dbReference type="Google" id="ProtNLM"/>
    </source>
</evidence>
<protein>
    <recommendedName>
        <fullName evidence="3">SprT-like domain-containing protein</fullName>
    </recommendedName>
</protein>
<comment type="caution">
    <text evidence="1">The sequence shown here is derived from an EMBL/GenBank/DDBJ whole genome shotgun (WGS) entry which is preliminary data.</text>
</comment>
<sequence length="121" mass="14483">MTDRDLEDRLWYWQRKLRLQDWDIKIRFVTRKEMDGKDGQVNYHSHIKRARIDILHPDEERPGAVEPLDIENTIVHELLHIHLSYFTEPYDYGSPGHLLEEQFIHVLAGVLTQKEGNETHE</sequence>
<dbReference type="EMBL" id="CAGS01000148">
    <property type="protein sequence ID" value="CCF83479.1"/>
    <property type="molecule type" value="Genomic_DNA"/>
</dbReference>
<evidence type="ECO:0000313" key="2">
    <source>
        <dbReference type="Proteomes" id="UP000004221"/>
    </source>
</evidence>
<reference evidence="1 2" key="1">
    <citation type="journal article" date="2012" name="ISME J.">
        <title>Nitrification expanded: discovery, physiology and genomics of a nitrite-oxidizing bacterium from the phylum Chloroflexi.</title>
        <authorList>
            <person name="Sorokin D.Y."/>
            <person name="Lucker S."/>
            <person name="Vejmelkova D."/>
            <person name="Kostrikina N.A."/>
            <person name="Kleerebezem R."/>
            <person name="Rijpstra W.I."/>
            <person name="Damste J.S."/>
            <person name="Le Paslier D."/>
            <person name="Muyzer G."/>
            <person name="Wagner M."/>
            <person name="van Loosdrecht M.C."/>
            <person name="Daims H."/>
        </authorList>
    </citation>
    <scope>NUCLEOTIDE SEQUENCE [LARGE SCALE GENOMIC DNA]</scope>
    <source>
        <strain evidence="2">none</strain>
    </source>
</reference>
<organism evidence="1 2">
    <name type="scientific">Nitrolancea hollandica Lb</name>
    <dbReference type="NCBI Taxonomy" id="1129897"/>
    <lineage>
        <taxon>Bacteria</taxon>
        <taxon>Pseudomonadati</taxon>
        <taxon>Thermomicrobiota</taxon>
        <taxon>Thermomicrobia</taxon>
        <taxon>Sphaerobacterales</taxon>
        <taxon>Sphaerobacterineae</taxon>
        <taxon>Sphaerobacteraceae</taxon>
        <taxon>Nitrolancea</taxon>
    </lineage>
</organism>
<dbReference type="AlphaFoldDB" id="I4EFL7"/>
<proteinExistence type="predicted"/>